<comment type="caution">
    <text evidence="2">The sequence shown here is derived from an EMBL/GenBank/DDBJ whole genome shotgun (WGS) entry which is preliminary data.</text>
</comment>
<reference evidence="3" key="1">
    <citation type="journal article" date="2019" name="Int. J. Syst. Evol. Microbiol.">
        <title>The Global Catalogue of Microorganisms (GCM) 10K type strain sequencing project: providing services to taxonomists for standard genome sequencing and annotation.</title>
        <authorList>
            <consortium name="The Broad Institute Genomics Platform"/>
            <consortium name="The Broad Institute Genome Sequencing Center for Infectious Disease"/>
            <person name="Wu L."/>
            <person name="Ma J."/>
        </authorList>
    </citation>
    <scope>NUCLEOTIDE SEQUENCE [LARGE SCALE GENOMIC DNA]</scope>
    <source>
        <strain evidence="3">CECT 7069</strain>
    </source>
</reference>
<name>A0ABT8BFF9_9HYPH</name>
<keyword evidence="1" id="KW-0732">Signal</keyword>
<evidence type="ECO:0000313" key="3">
    <source>
        <dbReference type="Proteomes" id="UP001224644"/>
    </source>
</evidence>
<feature type="chain" id="PRO_5046627504" evidence="1">
    <location>
        <begin position="25"/>
        <end position="116"/>
    </location>
</feature>
<organism evidence="2 3">
    <name type="scientific">Methylobacterium adhaesivum</name>
    <dbReference type="NCBI Taxonomy" id="333297"/>
    <lineage>
        <taxon>Bacteria</taxon>
        <taxon>Pseudomonadati</taxon>
        <taxon>Pseudomonadota</taxon>
        <taxon>Alphaproteobacteria</taxon>
        <taxon>Hyphomicrobiales</taxon>
        <taxon>Methylobacteriaceae</taxon>
        <taxon>Methylobacterium</taxon>
    </lineage>
</organism>
<protein>
    <submittedName>
        <fullName evidence="2">Uncharacterized protein</fullName>
    </submittedName>
</protein>
<proteinExistence type="predicted"/>
<evidence type="ECO:0000256" key="1">
    <source>
        <dbReference type="SAM" id="SignalP"/>
    </source>
</evidence>
<keyword evidence="3" id="KW-1185">Reference proteome</keyword>
<dbReference type="RefSeq" id="WP_238221341.1">
    <property type="nucleotide sequence ID" value="NZ_BPQD01000001.1"/>
</dbReference>
<feature type="signal peptide" evidence="1">
    <location>
        <begin position="1"/>
        <end position="24"/>
    </location>
</feature>
<sequence>MRFTTLALAASTLAVALAAPAARATELEIAKPVSIDLATFRGTAYYTPTKDGYRVVATLASVNSGAEQPQVIRMITTLNADQTVHLSVPGALGADGRETTIAFSRRGDRVDVASAE</sequence>
<evidence type="ECO:0000313" key="2">
    <source>
        <dbReference type="EMBL" id="MDN3590010.1"/>
    </source>
</evidence>
<dbReference type="Proteomes" id="UP001224644">
    <property type="component" value="Unassembled WGS sequence"/>
</dbReference>
<accession>A0ABT8BFF9</accession>
<gene>
    <name evidence="2" type="ORF">QWZ12_05210</name>
</gene>
<dbReference type="EMBL" id="JAUFPX010000002">
    <property type="protein sequence ID" value="MDN3590010.1"/>
    <property type="molecule type" value="Genomic_DNA"/>
</dbReference>